<dbReference type="SMART" id="SM00771">
    <property type="entry name" value="ZipA_C"/>
    <property type="match status" value="1"/>
</dbReference>
<comment type="function">
    <text evidence="8 9">Essential cell division protein that stabilizes the FtsZ protofilaments by cross-linking them and that serves as a cytoplasmic membrane anchor for the Z ring. Also required for the recruitment to the septal ring of downstream cell division proteins.</text>
</comment>
<keyword evidence="3 8" id="KW-0132">Cell division</keyword>
<accession>A0ABV6CAS6</accession>
<keyword evidence="2 8" id="KW-0997">Cell inner membrane</keyword>
<dbReference type="PANTHER" id="PTHR38685">
    <property type="entry name" value="CELL DIVISION PROTEIN ZIPA"/>
    <property type="match status" value="1"/>
</dbReference>
<evidence type="ECO:0000256" key="8">
    <source>
        <dbReference type="HAMAP-Rule" id="MF_00509"/>
    </source>
</evidence>
<dbReference type="RefSeq" id="WP_385876815.1">
    <property type="nucleotide sequence ID" value="NZ_JBHLXE010000071.1"/>
</dbReference>
<keyword evidence="7 8" id="KW-0131">Cell cycle</keyword>
<gene>
    <name evidence="8 11" type="primary">zipA</name>
    <name evidence="11" type="ORF">ACFFIT_06380</name>
</gene>
<dbReference type="InterPro" id="IPR036765">
    <property type="entry name" value="ZipA_FtsZ-bd_C_sf"/>
</dbReference>
<keyword evidence="5 8" id="KW-1133">Transmembrane helix</keyword>
<evidence type="ECO:0000313" key="12">
    <source>
        <dbReference type="Proteomes" id="UP001589758"/>
    </source>
</evidence>
<evidence type="ECO:0000256" key="1">
    <source>
        <dbReference type="ARBA" id="ARBA00022475"/>
    </source>
</evidence>
<comment type="subcellular location">
    <subcellularLocation>
        <location evidence="8">Cell inner membrane</location>
        <topology evidence="8">Single-pass type I membrane protein</topology>
    </subcellularLocation>
    <text evidence="8">Localizes to the Z ring in an FtsZ-dependent manner.</text>
</comment>
<proteinExistence type="inferred from homology"/>
<keyword evidence="12" id="KW-1185">Reference proteome</keyword>
<keyword evidence="1 8" id="KW-1003">Cell membrane</keyword>
<organism evidence="11 12">
    <name type="scientific">Thorsellia kenyensis</name>
    <dbReference type="NCBI Taxonomy" id="1549888"/>
    <lineage>
        <taxon>Bacteria</taxon>
        <taxon>Pseudomonadati</taxon>
        <taxon>Pseudomonadota</taxon>
        <taxon>Gammaproteobacteria</taxon>
        <taxon>Enterobacterales</taxon>
        <taxon>Thorselliaceae</taxon>
        <taxon>Thorsellia</taxon>
    </lineage>
</organism>
<protein>
    <recommendedName>
        <fullName evidence="8 9">Cell division protein ZipA</fullName>
    </recommendedName>
</protein>
<sequence>MKENLRIILLVIGVLAIIALFLHGVWSSRKEKSTLFGKKKRVSRRSENDTPSFSEDIDAIDNEVQIHALDTDVSEVRVKKGDAEEHMQMNKDLHSDPSNTITDTEIKLRTDANENHETEVLQNESAITETTDDQTLAEETTAIEEQQEPVEELVIVLHVMGVHNNILRGDLLLNSFLNAGLNYGDMNIFHRHLSTTASPVIFSVANMVKPGTFDPNQMIDFTTIGVTFFMVLPSAGEPIQNFKLMLQSVQRIAEDVGGQVYDDKRQILTQLKTESITQSIRDWMTRTYQNA</sequence>
<evidence type="ECO:0000256" key="7">
    <source>
        <dbReference type="ARBA" id="ARBA00023306"/>
    </source>
</evidence>
<dbReference type="SUPFAM" id="SSF64383">
    <property type="entry name" value="Cell-division protein ZipA, C-terminal domain"/>
    <property type="match status" value="1"/>
</dbReference>
<reference evidence="11 12" key="1">
    <citation type="submission" date="2024-09" db="EMBL/GenBank/DDBJ databases">
        <authorList>
            <person name="Sun Q."/>
            <person name="Mori K."/>
        </authorList>
    </citation>
    <scope>NUCLEOTIDE SEQUENCE [LARGE SCALE GENOMIC DNA]</scope>
    <source>
        <strain evidence="11 12">CCM 8545</strain>
    </source>
</reference>
<dbReference type="Proteomes" id="UP001589758">
    <property type="component" value="Unassembled WGS sequence"/>
</dbReference>
<dbReference type="Pfam" id="PF04354">
    <property type="entry name" value="ZipA_C"/>
    <property type="match status" value="1"/>
</dbReference>
<name>A0ABV6CAS6_9GAMM</name>
<dbReference type="GO" id="GO:0051301">
    <property type="term" value="P:cell division"/>
    <property type="evidence" value="ECO:0007669"/>
    <property type="project" value="UniProtKB-KW"/>
</dbReference>
<dbReference type="HAMAP" id="MF_00509">
    <property type="entry name" value="ZipA"/>
    <property type="match status" value="1"/>
</dbReference>
<keyword evidence="4 8" id="KW-0812">Transmembrane</keyword>
<comment type="subunit">
    <text evidence="8">Interacts with FtsZ via their C-terminal domains.</text>
</comment>
<evidence type="ECO:0000259" key="10">
    <source>
        <dbReference type="SMART" id="SM00771"/>
    </source>
</evidence>
<evidence type="ECO:0000256" key="3">
    <source>
        <dbReference type="ARBA" id="ARBA00022618"/>
    </source>
</evidence>
<dbReference type="EMBL" id="JBHLXE010000071">
    <property type="protein sequence ID" value="MFC0179712.1"/>
    <property type="molecule type" value="Genomic_DNA"/>
</dbReference>
<comment type="caution">
    <text evidence="11">The sequence shown here is derived from an EMBL/GenBank/DDBJ whole genome shotgun (WGS) entry which is preliminary data.</text>
</comment>
<dbReference type="InterPro" id="IPR007449">
    <property type="entry name" value="ZipA_FtsZ-bd_C"/>
</dbReference>
<dbReference type="PANTHER" id="PTHR38685:SF1">
    <property type="entry name" value="CELL DIVISION PROTEIN ZIPA"/>
    <property type="match status" value="1"/>
</dbReference>
<keyword evidence="6 8" id="KW-0472">Membrane</keyword>
<dbReference type="Gene3D" id="3.30.1400.10">
    <property type="entry name" value="ZipA, C-terminal FtsZ-binding domain"/>
    <property type="match status" value="1"/>
</dbReference>
<evidence type="ECO:0000256" key="6">
    <source>
        <dbReference type="ARBA" id="ARBA00023136"/>
    </source>
</evidence>
<feature type="domain" description="ZipA C-terminal FtsZ-binding" evidence="10">
    <location>
        <begin position="151"/>
        <end position="280"/>
    </location>
</feature>
<evidence type="ECO:0000256" key="9">
    <source>
        <dbReference type="RuleBase" id="RU003612"/>
    </source>
</evidence>
<dbReference type="NCBIfam" id="TIGR02205">
    <property type="entry name" value="septum_zipA"/>
    <property type="match status" value="1"/>
</dbReference>
<evidence type="ECO:0000256" key="5">
    <source>
        <dbReference type="ARBA" id="ARBA00022989"/>
    </source>
</evidence>
<comment type="similarity">
    <text evidence="8 9">Belongs to the ZipA family.</text>
</comment>
<dbReference type="InterPro" id="IPR011919">
    <property type="entry name" value="Cell_div_ZipA"/>
</dbReference>
<evidence type="ECO:0000256" key="2">
    <source>
        <dbReference type="ARBA" id="ARBA00022519"/>
    </source>
</evidence>
<evidence type="ECO:0000256" key="4">
    <source>
        <dbReference type="ARBA" id="ARBA00022692"/>
    </source>
</evidence>
<evidence type="ECO:0000313" key="11">
    <source>
        <dbReference type="EMBL" id="MFC0179712.1"/>
    </source>
</evidence>